<dbReference type="InterPro" id="IPR016024">
    <property type="entry name" value="ARM-type_fold"/>
</dbReference>
<accession>A0ABP8A9S5</accession>
<proteinExistence type="predicted"/>
<keyword evidence="2" id="KW-1185">Reference proteome</keyword>
<evidence type="ECO:0008006" key="3">
    <source>
        <dbReference type="Google" id="ProtNLM"/>
    </source>
</evidence>
<evidence type="ECO:0000313" key="1">
    <source>
        <dbReference type="EMBL" id="GAA4180497.1"/>
    </source>
</evidence>
<name>A0ABP8A9S5_9SPHI</name>
<dbReference type="Proteomes" id="UP001500167">
    <property type="component" value="Unassembled WGS sequence"/>
</dbReference>
<reference evidence="2" key="1">
    <citation type="journal article" date="2019" name="Int. J. Syst. Evol. Microbiol.">
        <title>The Global Catalogue of Microorganisms (GCM) 10K type strain sequencing project: providing services to taxonomists for standard genome sequencing and annotation.</title>
        <authorList>
            <consortium name="The Broad Institute Genomics Platform"/>
            <consortium name="The Broad Institute Genome Sequencing Center for Infectious Disease"/>
            <person name="Wu L."/>
            <person name="Ma J."/>
        </authorList>
    </citation>
    <scope>NUCLEOTIDE SEQUENCE [LARGE SCALE GENOMIC DNA]</scope>
    <source>
        <strain evidence="2">JCM 16722</strain>
    </source>
</reference>
<evidence type="ECO:0000313" key="2">
    <source>
        <dbReference type="Proteomes" id="UP001500167"/>
    </source>
</evidence>
<organism evidence="1 2">
    <name type="scientific">Sphingobacterium ginsenosidimutans</name>
    <dbReference type="NCBI Taxonomy" id="687845"/>
    <lineage>
        <taxon>Bacteria</taxon>
        <taxon>Pseudomonadati</taxon>
        <taxon>Bacteroidota</taxon>
        <taxon>Sphingobacteriia</taxon>
        <taxon>Sphingobacteriales</taxon>
        <taxon>Sphingobacteriaceae</taxon>
        <taxon>Sphingobacterium</taxon>
    </lineage>
</organism>
<dbReference type="SUPFAM" id="SSF48371">
    <property type="entry name" value="ARM repeat"/>
    <property type="match status" value="1"/>
</dbReference>
<sequence>MTSIEINVMDALEKGESISLNGIGGINTLLEQDDNFFKSKILDEILQVVINEINEASPKVVKDITSFINKCLNLCDDEFVLKEISLAICTYANRLEGCFKELISLLLNSNKKGFFRSQYLISAFSISLTSATKKHSLIAYLLEEENYLEDLFQDCYYKILGLSYSHFNVEELLQKLEELLTDELNNDELLYEIGMAYLNKGLNADSRNLVIDNFKIAKDHFRGVDSNVYPNAICFEKVLQIFLDFFESNYKGINLEILTELENDLQFANLWQHYNNSFTWQSLRESEMINWKTLVSKLKFTADYLSETSWFEPKVVIENFLLQLYKCNRTIFYKKESNGVDLLIEPYISGKLIENDTYSFLLDQWLIRNQEDPLWEIGNSFYTTINEYKKLGNEFGVTLTKDKVTPTESDIKKFETKFDTFSKEYRKNQLGGTSLILKSEFERLSHSLIEHDIFHNDEVKFNFQWLLYNSLLFLESRIDSTKKNNPSVSYLFTKSPLPKEEALQKDYSLYMGAVPSNGTTEIEVMDIAGGRADVAFKFIDHRFIVEVKREINKTGFDDLISKYSGQSFEYQNTNVKAGILLVLDLNKANLNGIKSFEQQVKLHIISDKDGTLRSLIIIKVPGRRNTPSQIKNN</sequence>
<comment type="caution">
    <text evidence="1">The sequence shown here is derived from an EMBL/GenBank/DDBJ whole genome shotgun (WGS) entry which is preliminary data.</text>
</comment>
<dbReference type="EMBL" id="BAAAZK010000007">
    <property type="protein sequence ID" value="GAA4180497.1"/>
    <property type="molecule type" value="Genomic_DNA"/>
</dbReference>
<gene>
    <name evidence="1" type="ORF">GCM10022218_34790</name>
</gene>
<dbReference type="RefSeq" id="WP_346087159.1">
    <property type="nucleotide sequence ID" value="NZ_BAAAZK010000007.1"/>
</dbReference>
<protein>
    <recommendedName>
        <fullName evidence="3">Protein NO VEIN C-terminal domain-containing protein</fullName>
    </recommendedName>
</protein>